<dbReference type="AlphaFoldDB" id="A0A7V8SVW0"/>
<organism evidence="1 2">
    <name type="scientific">Candidatus Acidiferrum panamense</name>
    <dbReference type="NCBI Taxonomy" id="2741543"/>
    <lineage>
        <taxon>Bacteria</taxon>
        <taxon>Pseudomonadati</taxon>
        <taxon>Acidobacteriota</taxon>
        <taxon>Terriglobia</taxon>
        <taxon>Candidatus Acidiferrales</taxon>
        <taxon>Candidatus Acidiferrum</taxon>
    </lineage>
</organism>
<protein>
    <submittedName>
        <fullName evidence="1">Uncharacterized protein</fullName>
    </submittedName>
</protein>
<dbReference type="EMBL" id="JACDQQ010000635">
    <property type="protein sequence ID" value="MBA0084600.1"/>
    <property type="molecule type" value="Genomic_DNA"/>
</dbReference>
<gene>
    <name evidence="1" type="ORF">HRJ53_06375</name>
</gene>
<feature type="non-terminal residue" evidence="1">
    <location>
        <position position="1"/>
    </location>
</feature>
<proteinExistence type="predicted"/>
<evidence type="ECO:0000313" key="1">
    <source>
        <dbReference type="EMBL" id="MBA0084600.1"/>
    </source>
</evidence>
<keyword evidence="2" id="KW-1185">Reference proteome</keyword>
<sequence length="49" mass="5499">SFYPKRYVAASMGITLQKNIRPGVYTIAVQAKDGVGNQTYETRQTFTVE</sequence>
<accession>A0A7V8SVW0</accession>
<reference evidence="1" key="1">
    <citation type="submission" date="2020-06" db="EMBL/GenBank/DDBJ databases">
        <title>Legume-microbial interactions unlock mineral nutrients during tropical forest succession.</title>
        <authorList>
            <person name="Epihov D.Z."/>
        </authorList>
    </citation>
    <scope>NUCLEOTIDE SEQUENCE [LARGE SCALE GENOMIC DNA]</scope>
    <source>
        <strain evidence="1">Pan2503</strain>
    </source>
</reference>
<name>A0A7V8SVW0_9BACT</name>
<dbReference type="Proteomes" id="UP000567293">
    <property type="component" value="Unassembled WGS sequence"/>
</dbReference>
<comment type="caution">
    <text evidence="1">The sequence shown here is derived from an EMBL/GenBank/DDBJ whole genome shotgun (WGS) entry which is preliminary data.</text>
</comment>
<evidence type="ECO:0000313" key="2">
    <source>
        <dbReference type="Proteomes" id="UP000567293"/>
    </source>
</evidence>